<dbReference type="Gene3D" id="3.40.1350.10">
    <property type="match status" value="1"/>
</dbReference>
<protein>
    <submittedName>
        <fullName evidence="3">Restriction endonuclease, similarity to Mrr</fullName>
    </submittedName>
</protein>
<dbReference type="InterPro" id="IPR011335">
    <property type="entry name" value="Restrct_endonuc-II-like"/>
</dbReference>
<dbReference type="InterPro" id="IPR025745">
    <property type="entry name" value="Mrr-like_N_dom"/>
</dbReference>
<dbReference type="GO" id="GO:0015666">
    <property type="term" value="F:restriction endodeoxyribonuclease activity"/>
    <property type="evidence" value="ECO:0007669"/>
    <property type="project" value="TreeGrafter"/>
</dbReference>
<reference evidence="4" key="1">
    <citation type="submission" date="2019-02" db="EMBL/GenBank/DDBJ databases">
        <title>Draft genome sequence of Planktothrix agardhii NIES-905.</title>
        <authorList>
            <person name="Yamaguchi H."/>
            <person name="Suzuki S."/>
            <person name="Kawachi M."/>
        </authorList>
    </citation>
    <scope>NUCLEOTIDE SEQUENCE [LARGE SCALE GENOMIC DNA]</scope>
    <source>
        <strain evidence="4">CCAP 1459/11A</strain>
    </source>
</reference>
<dbReference type="Proteomes" id="UP000299794">
    <property type="component" value="Unassembled WGS sequence"/>
</dbReference>
<organism evidence="3 4">
    <name type="scientific">Planktothrix agardhii CCAP 1459/11A</name>
    <dbReference type="NCBI Taxonomy" id="282420"/>
    <lineage>
        <taxon>Bacteria</taxon>
        <taxon>Bacillati</taxon>
        <taxon>Cyanobacteriota</taxon>
        <taxon>Cyanophyceae</taxon>
        <taxon>Oscillatoriophycideae</taxon>
        <taxon>Oscillatoriales</taxon>
        <taxon>Microcoleaceae</taxon>
        <taxon>Planktothrix</taxon>
    </lineage>
</organism>
<dbReference type="InterPro" id="IPR007560">
    <property type="entry name" value="Restrct_endonuc_IV_Mrr"/>
</dbReference>
<name>A0A4P6A4C6_PLAAG</name>
<dbReference type="AlphaFoldDB" id="A0A4P6A4C6"/>
<dbReference type="Pfam" id="PF04471">
    <property type="entry name" value="Mrr_cat"/>
    <property type="match status" value="1"/>
</dbReference>
<comment type="caution">
    <text evidence="3">The sequence shown here is derived from an EMBL/GenBank/DDBJ whole genome shotgun (WGS) entry which is preliminary data.</text>
</comment>
<evidence type="ECO:0000259" key="2">
    <source>
        <dbReference type="Pfam" id="PF14338"/>
    </source>
</evidence>
<gene>
    <name evidence="3" type="ORF">PA905_44280</name>
</gene>
<dbReference type="InterPro" id="IPR052906">
    <property type="entry name" value="Type_IV_Methyl-Rstrct_Enzyme"/>
</dbReference>
<dbReference type="InterPro" id="IPR011856">
    <property type="entry name" value="tRNA_endonuc-like_dom_sf"/>
</dbReference>
<dbReference type="EMBL" id="BJCD01000072">
    <property type="protein sequence ID" value="GDZ95997.1"/>
    <property type="molecule type" value="Genomic_DNA"/>
</dbReference>
<dbReference type="GO" id="GO:0009307">
    <property type="term" value="P:DNA restriction-modification system"/>
    <property type="evidence" value="ECO:0007669"/>
    <property type="project" value="InterPro"/>
</dbReference>
<feature type="domain" description="Restriction endonuclease type IV Mrr" evidence="1">
    <location>
        <begin position="194"/>
        <end position="310"/>
    </location>
</feature>
<evidence type="ECO:0000313" key="3">
    <source>
        <dbReference type="EMBL" id="GDZ95997.1"/>
    </source>
</evidence>
<keyword evidence="3" id="KW-0378">Hydrolase</keyword>
<proteinExistence type="predicted"/>
<dbReference type="PANTHER" id="PTHR30015">
    <property type="entry name" value="MRR RESTRICTION SYSTEM PROTEIN"/>
    <property type="match status" value="1"/>
</dbReference>
<evidence type="ECO:0000259" key="1">
    <source>
        <dbReference type="Pfam" id="PF04471"/>
    </source>
</evidence>
<evidence type="ECO:0000313" key="4">
    <source>
        <dbReference type="Proteomes" id="UP000299794"/>
    </source>
</evidence>
<feature type="domain" description="Restriction system protein Mrr-like N-terminal" evidence="2">
    <location>
        <begin position="47"/>
        <end position="128"/>
    </location>
</feature>
<dbReference type="PANTHER" id="PTHR30015:SF7">
    <property type="entry name" value="TYPE IV METHYL-DIRECTED RESTRICTION ENZYME ECOKMRR"/>
    <property type="match status" value="1"/>
</dbReference>
<keyword evidence="3" id="KW-0255">Endonuclease</keyword>
<accession>A0A4P6A4C6</accession>
<keyword evidence="3" id="KW-0540">Nuclease</keyword>
<dbReference type="GO" id="GO:0003677">
    <property type="term" value="F:DNA binding"/>
    <property type="evidence" value="ECO:0007669"/>
    <property type="project" value="InterPro"/>
</dbReference>
<sequence>MTGDFCSNNPCWVIFHKEPEAINLGKFSIATSKTMNQSLNIPSNSDLFEPTIKALKSLGGSGTVQEIYDQVCQLQSLSEQQQSILHKQGPQTEIDYRLGWVRTYLKVYGVLESVRRGVWSLTEKGRNLQVINPKEINRFVNQTTRNKTEKVSPESVKDFNVLPQPTIETIESISDNDQIPANSDIWTEKLLKILQQIPPDSFERLCQRILRESGFIKVEVTGRKGDGGIDGIGVLKIALLSFQVFFQCKRYTGSVGPSEIRDFRGAMVGRTDKGLFLTTGTFTSSAKQEATRDGAPVLDLIDGEQLCQILKDLNLGVETKMIEVVEIDQNWFNHL</sequence>
<dbReference type="SUPFAM" id="SSF52980">
    <property type="entry name" value="Restriction endonuclease-like"/>
    <property type="match status" value="1"/>
</dbReference>
<dbReference type="Pfam" id="PF14338">
    <property type="entry name" value="Mrr_N"/>
    <property type="match status" value="1"/>
</dbReference>